<dbReference type="InterPro" id="IPR023591">
    <property type="entry name" value="Ribosomal_uS2_flav_dom_sf"/>
</dbReference>
<dbReference type="GO" id="GO:0006412">
    <property type="term" value="P:translation"/>
    <property type="evidence" value="ECO:0007669"/>
    <property type="project" value="InterPro"/>
</dbReference>
<proteinExistence type="predicted"/>
<dbReference type="SUPFAM" id="SSF52313">
    <property type="entry name" value="Ribosomal protein S2"/>
    <property type="match status" value="1"/>
</dbReference>
<evidence type="ECO:0000256" key="1">
    <source>
        <dbReference type="ARBA" id="ARBA00022980"/>
    </source>
</evidence>
<evidence type="ECO:0000256" key="2">
    <source>
        <dbReference type="ARBA" id="ARBA00023274"/>
    </source>
</evidence>
<dbReference type="PANTHER" id="PTHR11489">
    <property type="entry name" value="40S RIBOSOMAL PROTEIN SA"/>
    <property type="match status" value="1"/>
</dbReference>
<dbReference type="Gramene" id="OQU92440">
    <property type="protein sequence ID" value="OQU92440"/>
    <property type="gene ID" value="SORBI_3001G344450"/>
</dbReference>
<sequence>MDFPRAPCQNARYPRPKPTSPSRQRRRRPQRTVAEVQAGGEEEGFSEDLMFFVVFSSSTLASPEKLHLAARVTVATEDPQDIIVQFARPYGRRAVLKFVQYTGANAIACRHILDTFTNQLQTSFSEPCLLVVTNPKTDHHVDLFFHWDPVETNKLEEEEAPVALDYAAVADYDAPSSDNWGAE</sequence>
<protein>
    <submittedName>
        <fullName evidence="4">Uncharacterized protein</fullName>
    </submittedName>
</protein>
<keyword evidence="5" id="KW-1185">Reference proteome</keyword>
<dbReference type="GO" id="GO:0003735">
    <property type="term" value="F:structural constituent of ribosome"/>
    <property type="evidence" value="ECO:0007669"/>
    <property type="project" value="InterPro"/>
</dbReference>
<keyword evidence="2" id="KW-0687">Ribonucleoprotein</keyword>
<dbReference type="InParanoid" id="A0A1Z5S917"/>
<organism evidence="4 5">
    <name type="scientific">Sorghum bicolor</name>
    <name type="common">Sorghum</name>
    <name type="synonym">Sorghum vulgare</name>
    <dbReference type="NCBI Taxonomy" id="4558"/>
    <lineage>
        <taxon>Eukaryota</taxon>
        <taxon>Viridiplantae</taxon>
        <taxon>Streptophyta</taxon>
        <taxon>Embryophyta</taxon>
        <taxon>Tracheophyta</taxon>
        <taxon>Spermatophyta</taxon>
        <taxon>Magnoliopsida</taxon>
        <taxon>Liliopsida</taxon>
        <taxon>Poales</taxon>
        <taxon>Poaceae</taxon>
        <taxon>PACMAD clade</taxon>
        <taxon>Panicoideae</taxon>
        <taxon>Andropogonodae</taxon>
        <taxon>Andropogoneae</taxon>
        <taxon>Sorghinae</taxon>
        <taxon>Sorghum</taxon>
    </lineage>
</organism>
<evidence type="ECO:0000256" key="3">
    <source>
        <dbReference type="SAM" id="MobiDB-lite"/>
    </source>
</evidence>
<dbReference type="eggNOG" id="KOG0830">
    <property type="taxonomic scope" value="Eukaryota"/>
</dbReference>
<dbReference type="AlphaFoldDB" id="A0A1Z5S917"/>
<reference evidence="4 5" key="1">
    <citation type="journal article" date="2009" name="Nature">
        <title>The Sorghum bicolor genome and the diversification of grasses.</title>
        <authorList>
            <person name="Paterson A.H."/>
            <person name="Bowers J.E."/>
            <person name="Bruggmann R."/>
            <person name="Dubchak I."/>
            <person name="Grimwood J."/>
            <person name="Gundlach H."/>
            <person name="Haberer G."/>
            <person name="Hellsten U."/>
            <person name="Mitros T."/>
            <person name="Poliakov A."/>
            <person name="Schmutz J."/>
            <person name="Spannagl M."/>
            <person name="Tang H."/>
            <person name="Wang X."/>
            <person name="Wicker T."/>
            <person name="Bharti A.K."/>
            <person name="Chapman J."/>
            <person name="Feltus F.A."/>
            <person name="Gowik U."/>
            <person name="Grigoriev I.V."/>
            <person name="Lyons E."/>
            <person name="Maher C.A."/>
            <person name="Martis M."/>
            <person name="Narechania A."/>
            <person name="Otillar R.P."/>
            <person name="Penning B.W."/>
            <person name="Salamov A.A."/>
            <person name="Wang Y."/>
            <person name="Zhang L."/>
            <person name="Carpita N.C."/>
            <person name="Freeling M."/>
            <person name="Gingle A.R."/>
            <person name="Hash C.T."/>
            <person name="Keller B."/>
            <person name="Klein P."/>
            <person name="Kresovich S."/>
            <person name="McCann M.C."/>
            <person name="Ming R."/>
            <person name="Peterson D.G."/>
            <person name="Mehboob-ur-Rahman"/>
            <person name="Ware D."/>
            <person name="Westhoff P."/>
            <person name="Mayer K.F."/>
            <person name="Messing J."/>
            <person name="Rokhsar D.S."/>
        </authorList>
    </citation>
    <scope>NUCLEOTIDE SEQUENCE [LARGE SCALE GENOMIC DNA]</scope>
    <source>
        <strain evidence="5">cv. BTx623</strain>
    </source>
</reference>
<dbReference type="EMBL" id="CM000760">
    <property type="protein sequence ID" value="OQU92440.1"/>
    <property type="molecule type" value="Genomic_DNA"/>
</dbReference>
<reference evidence="5" key="2">
    <citation type="journal article" date="2018" name="Plant J.">
        <title>The Sorghum bicolor reference genome: improved assembly, gene annotations, a transcriptome atlas, and signatures of genome organization.</title>
        <authorList>
            <person name="McCormick R.F."/>
            <person name="Truong S.K."/>
            <person name="Sreedasyam A."/>
            <person name="Jenkins J."/>
            <person name="Shu S."/>
            <person name="Sims D."/>
            <person name="Kennedy M."/>
            <person name="Amirebrahimi M."/>
            <person name="Weers B.D."/>
            <person name="McKinley B."/>
            <person name="Mattison A."/>
            <person name="Morishige D.T."/>
            <person name="Grimwood J."/>
            <person name="Schmutz J."/>
            <person name="Mullet J.E."/>
        </authorList>
    </citation>
    <scope>NUCLEOTIDE SEQUENCE [LARGE SCALE GENOMIC DNA]</scope>
    <source>
        <strain evidence="5">cv. BTx623</strain>
    </source>
</reference>
<gene>
    <name evidence="4" type="ORF">SORBI_3001G344450</name>
</gene>
<evidence type="ECO:0000313" key="5">
    <source>
        <dbReference type="Proteomes" id="UP000000768"/>
    </source>
</evidence>
<evidence type="ECO:0000313" key="4">
    <source>
        <dbReference type="EMBL" id="OQU92440.1"/>
    </source>
</evidence>
<dbReference type="Gene3D" id="3.40.50.10490">
    <property type="entry name" value="Glucose-6-phosphate isomerase like protein, domain 1"/>
    <property type="match status" value="1"/>
</dbReference>
<dbReference type="Proteomes" id="UP000000768">
    <property type="component" value="Chromosome 1"/>
</dbReference>
<dbReference type="InterPro" id="IPR005707">
    <property type="entry name" value="Ribosomal_uS2_euk/arc"/>
</dbReference>
<accession>A0A1Z5S917</accession>
<dbReference type="STRING" id="4558.A0A1Z5S917"/>
<dbReference type="GO" id="GO:0015935">
    <property type="term" value="C:small ribosomal subunit"/>
    <property type="evidence" value="ECO:0007669"/>
    <property type="project" value="InterPro"/>
</dbReference>
<name>A0A1Z5S917_SORBI</name>
<feature type="region of interest" description="Disordered" evidence="3">
    <location>
        <begin position="1"/>
        <end position="40"/>
    </location>
</feature>
<keyword evidence="1" id="KW-0689">Ribosomal protein</keyword>